<protein>
    <submittedName>
        <fullName evidence="1">Uncharacterized protein</fullName>
    </submittedName>
</protein>
<dbReference type="AlphaFoldDB" id="A0A3M0FXM2"/>
<gene>
    <name evidence="1" type="ORF">EAX62_15915</name>
</gene>
<evidence type="ECO:0000313" key="2">
    <source>
        <dbReference type="Proteomes" id="UP000275256"/>
    </source>
</evidence>
<keyword evidence="2" id="KW-1185">Reference proteome</keyword>
<reference evidence="1 2" key="1">
    <citation type="submission" date="2018-10" db="EMBL/GenBank/DDBJ databases">
        <title>Tessaracoccus antarcticuss sp. nov., isolated from sediment.</title>
        <authorList>
            <person name="Zhou L.Y."/>
            <person name="Du Z.J."/>
        </authorList>
    </citation>
    <scope>NUCLEOTIDE SEQUENCE [LARGE SCALE GENOMIC DNA]</scope>
    <source>
        <strain evidence="1 2">JDX10</strain>
    </source>
</reference>
<comment type="caution">
    <text evidence="1">The sequence shown here is derived from an EMBL/GenBank/DDBJ whole genome shotgun (WGS) entry which is preliminary data.</text>
</comment>
<dbReference type="Proteomes" id="UP000275256">
    <property type="component" value="Unassembled WGS sequence"/>
</dbReference>
<proteinExistence type="predicted"/>
<name>A0A3M0FXM2_9ACTN</name>
<organism evidence="1 2">
    <name type="scientific">Tessaracoccus antarcticus</name>
    <dbReference type="NCBI Taxonomy" id="2479848"/>
    <lineage>
        <taxon>Bacteria</taxon>
        <taxon>Bacillati</taxon>
        <taxon>Actinomycetota</taxon>
        <taxon>Actinomycetes</taxon>
        <taxon>Propionibacteriales</taxon>
        <taxon>Propionibacteriaceae</taxon>
        <taxon>Tessaracoccus</taxon>
    </lineage>
</organism>
<dbReference type="RefSeq" id="WP_121902728.1">
    <property type="nucleotide sequence ID" value="NZ_REFW01000007.1"/>
</dbReference>
<sequence length="106" mass="11546">MTTTSTTAVGQTYLTLLRAAQLTLGPQGDDLQVGFHIAVSALQLRCLTLVQELIQIPDRVYPETIAGCLEEAAAQTCQWDLATLPPEAVDFIIDLADLKHVLGQRR</sequence>
<evidence type="ECO:0000313" key="1">
    <source>
        <dbReference type="EMBL" id="RMB57228.1"/>
    </source>
</evidence>
<dbReference type="EMBL" id="REFW01000007">
    <property type="protein sequence ID" value="RMB57228.1"/>
    <property type="molecule type" value="Genomic_DNA"/>
</dbReference>
<accession>A0A3M0FXM2</accession>